<feature type="compositionally biased region" description="Basic and acidic residues" evidence="1">
    <location>
        <begin position="1"/>
        <end position="25"/>
    </location>
</feature>
<accession>T1KLS2</accession>
<dbReference type="EnsemblMetazoa" id="tetur14g03450.1">
    <property type="protein sequence ID" value="tetur14g03450.1"/>
    <property type="gene ID" value="tetur14g03450"/>
</dbReference>
<evidence type="ECO:0000313" key="2">
    <source>
        <dbReference type="EnsemblMetazoa" id="tetur14g03450.1"/>
    </source>
</evidence>
<name>T1KLS2_TETUR</name>
<protein>
    <submittedName>
        <fullName evidence="2">Uncharacterized protein</fullName>
    </submittedName>
</protein>
<organism evidence="2 3">
    <name type="scientific">Tetranychus urticae</name>
    <name type="common">Two-spotted spider mite</name>
    <dbReference type="NCBI Taxonomy" id="32264"/>
    <lineage>
        <taxon>Eukaryota</taxon>
        <taxon>Metazoa</taxon>
        <taxon>Ecdysozoa</taxon>
        <taxon>Arthropoda</taxon>
        <taxon>Chelicerata</taxon>
        <taxon>Arachnida</taxon>
        <taxon>Acari</taxon>
        <taxon>Acariformes</taxon>
        <taxon>Trombidiformes</taxon>
        <taxon>Prostigmata</taxon>
        <taxon>Eleutherengona</taxon>
        <taxon>Raphignathae</taxon>
        <taxon>Tetranychoidea</taxon>
        <taxon>Tetranychidae</taxon>
        <taxon>Tetranychus</taxon>
    </lineage>
</organism>
<dbReference type="HOGENOM" id="CLU_3176012_0_0_1"/>
<evidence type="ECO:0000313" key="3">
    <source>
        <dbReference type="Proteomes" id="UP000015104"/>
    </source>
</evidence>
<dbReference type="Proteomes" id="UP000015104">
    <property type="component" value="Unassembled WGS sequence"/>
</dbReference>
<dbReference type="EMBL" id="CAEY01000212">
    <property type="status" value="NOT_ANNOTATED_CDS"/>
    <property type="molecule type" value="Genomic_DNA"/>
</dbReference>
<evidence type="ECO:0000256" key="1">
    <source>
        <dbReference type="SAM" id="MobiDB-lite"/>
    </source>
</evidence>
<keyword evidence="3" id="KW-1185">Reference proteome</keyword>
<dbReference type="AlphaFoldDB" id="T1KLS2"/>
<reference evidence="3" key="1">
    <citation type="submission" date="2011-08" db="EMBL/GenBank/DDBJ databases">
        <authorList>
            <person name="Rombauts S."/>
        </authorList>
    </citation>
    <scope>NUCLEOTIDE SEQUENCE</scope>
    <source>
        <strain evidence="3">London</strain>
    </source>
</reference>
<proteinExistence type="predicted"/>
<reference evidence="2" key="2">
    <citation type="submission" date="2015-06" db="UniProtKB">
        <authorList>
            <consortium name="EnsemblMetazoa"/>
        </authorList>
    </citation>
    <scope>IDENTIFICATION</scope>
</reference>
<feature type="region of interest" description="Disordered" evidence="1">
    <location>
        <begin position="1"/>
        <end position="32"/>
    </location>
</feature>
<sequence>MMETGPKKEHLDPVEIDRTHGKPDQEDNSDTMNQVCSQGEALIARSP</sequence>